<dbReference type="Proteomes" id="UP001396334">
    <property type="component" value="Unassembled WGS sequence"/>
</dbReference>
<evidence type="ECO:0000313" key="3">
    <source>
        <dbReference type="Proteomes" id="UP001396334"/>
    </source>
</evidence>
<keyword evidence="3" id="KW-1185">Reference proteome</keyword>
<comment type="caution">
    <text evidence="2">The sequence shown here is derived from an EMBL/GenBank/DDBJ whole genome shotgun (WGS) entry which is preliminary data.</text>
</comment>
<protein>
    <submittedName>
        <fullName evidence="2">Uncharacterized protein</fullName>
    </submittedName>
</protein>
<organism evidence="2 3">
    <name type="scientific">Hibiscus sabdariffa</name>
    <name type="common">roselle</name>
    <dbReference type="NCBI Taxonomy" id="183260"/>
    <lineage>
        <taxon>Eukaryota</taxon>
        <taxon>Viridiplantae</taxon>
        <taxon>Streptophyta</taxon>
        <taxon>Embryophyta</taxon>
        <taxon>Tracheophyta</taxon>
        <taxon>Spermatophyta</taxon>
        <taxon>Magnoliopsida</taxon>
        <taxon>eudicotyledons</taxon>
        <taxon>Gunneridae</taxon>
        <taxon>Pentapetalae</taxon>
        <taxon>rosids</taxon>
        <taxon>malvids</taxon>
        <taxon>Malvales</taxon>
        <taxon>Malvaceae</taxon>
        <taxon>Malvoideae</taxon>
        <taxon>Hibiscus</taxon>
    </lineage>
</organism>
<feature type="region of interest" description="Disordered" evidence="1">
    <location>
        <begin position="1"/>
        <end position="45"/>
    </location>
</feature>
<name>A0ABR2RBR0_9ROSI</name>
<reference evidence="2 3" key="1">
    <citation type="journal article" date="2024" name="G3 (Bethesda)">
        <title>Genome assembly of Hibiscus sabdariffa L. provides insights into metabolisms of medicinal natural products.</title>
        <authorList>
            <person name="Kim T."/>
        </authorList>
    </citation>
    <scope>NUCLEOTIDE SEQUENCE [LARGE SCALE GENOMIC DNA]</scope>
    <source>
        <strain evidence="2">TK-2024</strain>
        <tissue evidence="2">Old leaves</tissue>
    </source>
</reference>
<proteinExistence type="predicted"/>
<accession>A0ABR2RBR0</accession>
<gene>
    <name evidence="2" type="ORF">V6N11_036902</name>
</gene>
<sequence>MEPGEVPAAMGGGKATTKDNSSRQATTEGQGRRRGTRDRRAPQALTDFITPLPLLVKWEKDTSDKIEGDLEESSAVNLEDKVLKLGRDDVENVPAMEPGEVPAAMCEVSQQLRTIHLGKKQLKDKGGVEGHVIEEHPRL</sequence>
<evidence type="ECO:0000313" key="2">
    <source>
        <dbReference type="EMBL" id="KAK9010391.1"/>
    </source>
</evidence>
<evidence type="ECO:0000256" key="1">
    <source>
        <dbReference type="SAM" id="MobiDB-lite"/>
    </source>
</evidence>
<dbReference type="EMBL" id="JBBPBN010000024">
    <property type="protein sequence ID" value="KAK9010391.1"/>
    <property type="molecule type" value="Genomic_DNA"/>
</dbReference>